<evidence type="ECO:0000313" key="2">
    <source>
        <dbReference type="Proteomes" id="UP000503349"/>
    </source>
</evidence>
<dbReference type="Proteomes" id="UP000503349">
    <property type="component" value="Chromosome 5"/>
</dbReference>
<evidence type="ECO:0000313" key="1">
    <source>
        <dbReference type="EMBL" id="KAF3690333.1"/>
    </source>
</evidence>
<reference evidence="1 2" key="1">
    <citation type="submission" date="2019-02" db="EMBL/GenBank/DDBJ databases">
        <title>Opniocepnalus argus genome.</title>
        <authorList>
            <person name="Zhou C."/>
            <person name="Xiao S."/>
        </authorList>
    </citation>
    <scope>NUCLEOTIDE SEQUENCE [LARGE SCALE GENOMIC DNA]</scope>
    <source>
        <strain evidence="1">OARG1902GOOAL</strain>
        <tissue evidence="1">Muscle</tissue>
    </source>
</reference>
<accession>A0A6G1PJG4</accession>
<reference evidence="2" key="2">
    <citation type="submission" date="2019-02" db="EMBL/GenBank/DDBJ databases">
        <title>Opniocepnalus argus Var Kimnra genome.</title>
        <authorList>
            <person name="Zhou C."/>
            <person name="Xiao S."/>
        </authorList>
    </citation>
    <scope>NUCLEOTIDE SEQUENCE [LARGE SCALE GENOMIC DNA]</scope>
</reference>
<keyword evidence="2" id="KW-1185">Reference proteome</keyword>
<organism evidence="1 2">
    <name type="scientific">Channa argus</name>
    <name type="common">Northern snakehead</name>
    <name type="synonym">Ophicephalus argus</name>
    <dbReference type="NCBI Taxonomy" id="215402"/>
    <lineage>
        <taxon>Eukaryota</taxon>
        <taxon>Metazoa</taxon>
        <taxon>Chordata</taxon>
        <taxon>Craniata</taxon>
        <taxon>Vertebrata</taxon>
        <taxon>Euteleostomi</taxon>
        <taxon>Actinopterygii</taxon>
        <taxon>Neopterygii</taxon>
        <taxon>Teleostei</taxon>
        <taxon>Neoteleostei</taxon>
        <taxon>Acanthomorphata</taxon>
        <taxon>Anabantaria</taxon>
        <taxon>Anabantiformes</taxon>
        <taxon>Channoidei</taxon>
        <taxon>Channidae</taxon>
        <taxon>Channa</taxon>
    </lineage>
</organism>
<proteinExistence type="predicted"/>
<name>A0A6G1PJG4_CHAAH</name>
<protein>
    <submittedName>
        <fullName evidence="1">Uncharacterized protein</fullName>
    </submittedName>
</protein>
<dbReference type="EMBL" id="CM015716">
    <property type="protein sequence ID" value="KAF3690333.1"/>
    <property type="molecule type" value="Genomic_DNA"/>
</dbReference>
<sequence length="66" mass="7316">MLWIKASIPKLQRCDAQCGVAASACTQHVGPCLFQLVFIITTSSCKSTLIRTTEKKLAEMCRGDRR</sequence>
<gene>
    <name evidence="1" type="ORF">EXN66_Car006005</name>
</gene>
<dbReference type="AlphaFoldDB" id="A0A6G1PJG4"/>